<comment type="subcellular location">
    <subcellularLocation>
        <location evidence="1">Mitochondrion inner membrane</location>
        <topology evidence="1">Multi-pass membrane protein</topology>
    </subcellularLocation>
</comment>
<evidence type="ECO:0000256" key="10">
    <source>
        <dbReference type="PROSITE-ProRule" id="PRU00282"/>
    </source>
</evidence>
<evidence type="ECO:0000256" key="4">
    <source>
        <dbReference type="ARBA" id="ARBA00022692"/>
    </source>
</evidence>
<dbReference type="PANTHER" id="PTHR45760:SF2">
    <property type="entry name" value="FI19922P1-RELATED"/>
    <property type="match status" value="1"/>
</dbReference>
<dbReference type="Proteomes" id="UP000008312">
    <property type="component" value="Unassembled WGS sequence"/>
</dbReference>
<dbReference type="OrthoDB" id="1747031at2759"/>
<dbReference type="RefSeq" id="XP_012899211.1">
    <property type="nucleotide sequence ID" value="XM_013043757.1"/>
</dbReference>
<evidence type="ECO:0000256" key="5">
    <source>
        <dbReference type="ARBA" id="ARBA00022737"/>
    </source>
</evidence>
<keyword evidence="9 10" id="KW-0472">Membrane</keyword>
<dbReference type="GO" id="GO:1990542">
    <property type="term" value="P:mitochondrial transmembrane transport"/>
    <property type="evidence" value="ECO:0007669"/>
    <property type="project" value="InterPro"/>
</dbReference>
<dbReference type="Gene3D" id="1.50.40.10">
    <property type="entry name" value="Mitochondrial carrier domain"/>
    <property type="match status" value="1"/>
</dbReference>
<keyword evidence="3 11" id="KW-0813">Transport</keyword>
<dbReference type="InterPro" id="IPR045315">
    <property type="entry name" value="Mtm1-like"/>
</dbReference>
<comment type="similarity">
    <text evidence="2 11">Belongs to the mitochondrial carrier (TC 2.A.29) family.</text>
</comment>
<keyword evidence="6" id="KW-0999">Mitochondrion inner membrane</keyword>
<accession>D8MAS4</accession>
<evidence type="ECO:0008006" key="14">
    <source>
        <dbReference type="Google" id="ProtNLM"/>
    </source>
</evidence>
<dbReference type="GeneID" id="24921800"/>
<dbReference type="InterPro" id="IPR023395">
    <property type="entry name" value="MCP_dom_sf"/>
</dbReference>
<keyword evidence="7" id="KW-1133">Transmembrane helix</keyword>
<evidence type="ECO:0000256" key="11">
    <source>
        <dbReference type="RuleBase" id="RU000488"/>
    </source>
</evidence>
<dbReference type="InterPro" id="IPR018108">
    <property type="entry name" value="MCP_transmembrane"/>
</dbReference>
<proteinExistence type="inferred from homology"/>
<evidence type="ECO:0000256" key="7">
    <source>
        <dbReference type="ARBA" id="ARBA00022989"/>
    </source>
</evidence>
<organism evidence="12">
    <name type="scientific">Blastocystis hominis</name>
    <dbReference type="NCBI Taxonomy" id="12968"/>
    <lineage>
        <taxon>Eukaryota</taxon>
        <taxon>Sar</taxon>
        <taxon>Stramenopiles</taxon>
        <taxon>Bigyra</taxon>
        <taxon>Opalozoa</taxon>
        <taxon>Opalinata</taxon>
        <taxon>Blastocystidae</taxon>
        <taxon>Blastocystis</taxon>
    </lineage>
</organism>
<name>D8MAS4_BLAHO</name>
<dbReference type="InParanoid" id="D8MAS4"/>
<dbReference type="GO" id="GO:0005743">
    <property type="term" value="C:mitochondrial inner membrane"/>
    <property type="evidence" value="ECO:0007669"/>
    <property type="project" value="UniProtKB-SubCell"/>
</dbReference>
<dbReference type="AlphaFoldDB" id="D8MAS4"/>
<evidence type="ECO:0000313" key="13">
    <source>
        <dbReference type="Proteomes" id="UP000008312"/>
    </source>
</evidence>
<keyword evidence="5" id="KW-0677">Repeat</keyword>
<dbReference type="OMA" id="MITFYEY"/>
<dbReference type="PROSITE" id="PS50920">
    <property type="entry name" value="SOLCAR"/>
    <property type="match status" value="2"/>
</dbReference>
<feature type="repeat" description="Solcar" evidence="10">
    <location>
        <begin position="29"/>
        <end position="114"/>
    </location>
</feature>
<evidence type="ECO:0000256" key="8">
    <source>
        <dbReference type="ARBA" id="ARBA00023128"/>
    </source>
</evidence>
<dbReference type="Pfam" id="PF00153">
    <property type="entry name" value="Mito_carr"/>
    <property type="match status" value="2"/>
</dbReference>
<keyword evidence="13" id="KW-1185">Reference proteome</keyword>
<evidence type="ECO:0000256" key="9">
    <source>
        <dbReference type="ARBA" id="ARBA00023136"/>
    </source>
</evidence>
<evidence type="ECO:0000313" key="12">
    <source>
        <dbReference type="EMBL" id="CBK25163.2"/>
    </source>
</evidence>
<keyword evidence="8" id="KW-0496">Mitochondrion</keyword>
<evidence type="ECO:0000256" key="3">
    <source>
        <dbReference type="ARBA" id="ARBA00022448"/>
    </source>
</evidence>
<gene>
    <name evidence="12" type="ORF">GSBLH_T00004796001</name>
</gene>
<dbReference type="SUPFAM" id="SSF103506">
    <property type="entry name" value="Mitochondrial carrier"/>
    <property type="match status" value="1"/>
</dbReference>
<feature type="repeat" description="Solcar" evidence="10">
    <location>
        <begin position="121"/>
        <end position="205"/>
    </location>
</feature>
<protein>
    <recommendedName>
        <fullName evidence="14">Mitochondrial carrier protein</fullName>
    </recommendedName>
</protein>
<keyword evidence="4 10" id="KW-0812">Transmembrane</keyword>
<evidence type="ECO:0000256" key="2">
    <source>
        <dbReference type="ARBA" id="ARBA00006375"/>
    </source>
</evidence>
<dbReference type="EMBL" id="FN668690">
    <property type="protein sequence ID" value="CBK25163.2"/>
    <property type="molecule type" value="Genomic_DNA"/>
</dbReference>
<sequence length="212" mass="23444">MIAIPNSVLYYSSYDGIKWRLEPYFNHHFAWMVPAIAGGLSRTLAVVCVEPLEFLKTQAQARMPGGVIGAIRRVGHEATIHGVLYLWKGVYTNLLRDISFSALHWLILEQTRSVVKKTNLPRPAKSFICGATAGALASFLVNPFDVVKTQQQVRSGKALPSFGIMGSVYREEGVSGLFKGVGPRMVKSAVACAMMITFYEYGKELATKRKNE</sequence>
<evidence type="ECO:0000256" key="6">
    <source>
        <dbReference type="ARBA" id="ARBA00022792"/>
    </source>
</evidence>
<reference evidence="12" key="1">
    <citation type="submission" date="2010-02" db="EMBL/GenBank/DDBJ databases">
        <title>Sequencing and annotation of the Blastocystis hominis genome.</title>
        <authorList>
            <person name="Wincker P."/>
        </authorList>
    </citation>
    <scope>NUCLEOTIDE SEQUENCE</scope>
    <source>
        <strain evidence="12">Singapore isolate B</strain>
    </source>
</reference>
<dbReference type="PANTHER" id="PTHR45760">
    <property type="entry name" value="FI19922P1-RELATED"/>
    <property type="match status" value="1"/>
</dbReference>
<evidence type="ECO:0000256" key="1">
    <source>
        <dbReference type="ARBA" id="ARBA00004448"/>
    </source>
</evidence>